<name>A0A0H3AAB3_NITV4</name>
<evidence type="ECO:0000313" key="3">
    <source>
        <dbReference type="Proteomes" id="UP000009173"/>
    </source>
</evidence>
<protein>
    <submittedName>
        <fullName evidence="2">Lipoprotein, putative</fullName>
    </submittedName>
</protein>
<proteinExistence type="predicted"/>
<organism evidence="2 3">
    <name type="scientific">Nitratidesulfovibrio vulgaris (strain DP4)</name>
    <name type="common">Desulfovibrio vulgaris</name>
    <dbReference type="NCBI Taxonomy" id="391774"/>
    <lineage>
        <taxon>Bacteria</taxon>
        <taxon>Pseudomonadati</taxon>
        <taxon>Thermodesulfobacteriota</taxon>
        <taxon>Desulfovibrionia</taxon>
        <taxon>Desulfovibrionales</taxon>
        <taxon>Desulfovibrionaceae</taxon>
        <taxon>Nitratidesulfovibrio</taxon>
    </lineage>
</organism>
<feature type="signal peptide" evidence="1">
    <location>
        <begin position="1"/>
        <end position="27"/>
    </location>
</feature>
<dbReference type="EMBL" id="CP000527">
    <property type="protein sequence ID" value="ABM29226.1"/>
    <property type="molecule type" value="Genomic_DNA"/>
</dbReference>
<evidence type="ECO:0000313" key="2">
    <source>
        <dbReference type="EMBL" id="ABM29226.1"/>
    </source>
</evidence>
<dbReference type="AlphaFoldDB" id="A0A0H3AAB3"/>
<dbReference type="PROSITE" id="PS51257">
    <property type="entry name" value="PROKAR_LIPOPROTEIN"/>
    <property type="match status" value="1"/>
</dbReference>
<evidence type="ECO:0000256" key="1">
    <source>
        <dbReference type="SAM" id="SignalP"/>
    </source>
</evidence>
<dbReference type="Proteomes" id="UP000009173">
    <property type="component" value="Chromosome"/>
</dbReference>
<sequence precursor="true">MLTIRNLRPIVAALVATMAMLTLSACAPGNTVRLLYAPPDASILPMPNAPRVAVVMFEDKRSTMQIGERRDGSSFVASAPVADWVARNLADELTRQGLQVSYATTLDHARTGNPDFIVTGIVNDVTLREVKTTDFTSQMSLGITLSGRKGRIFSETLSSSQSRQVIPAPDVAEKLLSDTLREVIQPAARKISSAVQ</sequence>
<reference evidence="3" key="1">
    <citation type="journal article" date="2009" name="Environ. Microbiol.">
        <title>Contribution of mobile genetic elements to Desulfovibrio vulgaris genome plasticity.</title>
        <authorList>
            <person name="Walker C.B."/>
            <person name="Stolyar S."/>
            <person name="Chivian D."/>
            <person name="Pinel N."/>
            <person name="Gabster J.A."/>
            <person name="Dehal P.S."/>
            <person name="He Z."/>
            <person name="Yang Z.K."/>
            <person name="Yen H.C."/>
            <person name="Zhou J."/>
            <person name="Wall J.D."/>
            <person name="Hazen T.C."/>
            <person name="Arkin A.P."/>
            <person name="Stahl D.A."/>
        </authorList>
    </citation>
    <scope>NUCLEOTIDE SEQUENCE [LARGE SCALE GENOMIC DNA]</scope>
    <source>
        <strain evidence="3">DP4</strain>
    </source>
</reference>
<dbReference type="KEGG" id="dvl:Dvul_2210"/>
<accession>A0A0H3AAB3</accession>
<dbReference type="SMR" id="A0A0H3AAB3"/>
<keyword evidence="2" id="KW-0449">Lipoprotein</keyword>
<dbReference type="RefSeq" id="WP_010938062.1">
    <property type="nucleotide sequence ID" value="NC_008751.1"/>
</dbReference>
<feature type="chain" id="PRO_5002604168" evidence="1">
    <location>
        <begin position="28"/>
        <end position="196"/>
    </location>
</feature>
<gene>
    <name evidence="2" type="ordered locus">Dvul_2210</name>
</gene>
<dbReference type="HOGENOM" id="CLU_1413605_0_0_7"/>
<keyword evidence="1" id="KW-0732">Signal</keyword>